<gene>
    <name evidence="7" type="ORF">Ctob_013554</name>
</gene>
<keyword evidence="2" id="KW-0240">DNA-directed RNA polymerase</keyword>
<evidence type="ECO:0000313" key="8">
    <source>
        <dbReference type="Proteomes" id="UP000037460"/>
    </source>
</evidence>
<keyword evidence="4" id="KW-0539">Nucleus</keyword>
<dbReference type="HAMAP" id="MF_00261">
    <property type="entry name" value="RNApol_arch_Rpo11"/>
    <property type="match status" value="1"/>
</dbReference>
<dbReference type="Proteomes" id="UP000037460">
    <property type="component" value="Unassembled WGS sequence"/>
</dbReference>
<dbReference type="PANTHER" id="PTHR13946">
    <property type="entry name" value="DNA-DIRECTED RNA POLYMERASE I,II,III"/>
    <property type="match status" value="1"/>
</dbReference>
<name>A0A0M0JR29_9EUKA</name>
<dbReference type="CDD" id="cd06926">
    <property type="entry name" value="RNAP_II_RPB11"/>
    <property type="match status" value="1"/>
</dbReference>
<reference evidence="8" key="1">
    <citation type="journal article" date="2015" name="PLoS Genet.">
        <title>Genome Sequence and Transcriptome Analyses of Chrysochromulina tobin: Metabolic Tools for Enhanced Algal Fitness in the Prominent Order Prymnesiales (Haptophyceae).</title>
        <authorList>
            <person name="Hovde B.T."/>
            <person name="Deodato C.R."/>
            <person name="Hunsperger H.M."/>
            <person name="Ryken S.A."/>
            <person name="Yost W."/>
            <person name="Jha R.K."/>
            <person name="Patterson J."/>
            <person name="Monnat R.J. Jr."/>
            <person name="Barlow S.B."/>
            <person name="Starkenburg S.R."/>
            <person name="Cattolico R.A."/>
        </authorList>
    </citation>
    <scope>NUCLEOTIDE SEQUENCE</scope>
    <source>
        <strain evidence="8">CCMP291</strain>
    </source>
</reference>
<evidence type="ECO:0000256" key="1">
    <source>
        <dbReference type="ARBA" id="ARBA00004123"/>
    </source>
</evidence>
<dbReference type="GO" id="GO:0006366">
    <property type="term" value="P:transcription by RNA polymerase II"/>
    <property type="evidence" value="ECO:0007669"/>
    <property type="project" value="InterPro"/>
</dbReference>
<dbReference type="GO" id="GO:0003677">
    <property type="term" value="F:DNA binding"/>
    <property type="evidence" value="ECO:0007669"/>
    <property type="project" value="InterPro"/>
</dbReference>
<keyword evidence="8" id="KW-1185">Reference proteome</keyword>
<protein>
    <submittedName>
        <fullName evidence="7">RNA polymerase ii core subunit</fullName>
    </submittedName>
</protein>
<organism evidence="7 8">
    <name type="scientific">Chrysochromulina tobinii</name>
    <dbReference type="NCBI Taxonomy" id="1460289"/>
    <lineage>
        <taxon>Eukaryota</taxon>
        <taxon>Haptista</taxon>
        <taxon>Haptophyta</taxon>
        <taxon>Prymnesiophyceae</taxon>
        <taxon>Prymnesiales</taxon>
        <taxon>Chrysochromulinaceae</taxon>
        <taxon>Chrysochromulina</taxon>
    </lineage>
</organism>
<feature type="domain" description="DNA-directed RNA polymerase RBP11-like dimerisation" evidence="6">
    <location>
        <begin position="32"/>
        <end position="105"/>
    </location>
</feature>
<evidence type="ECO:0000259" key="6">
    <source>
        <dbReference type="Pfam" id="PF13656"/>
    </source>
</evidence>
<dbReference type="AlphaFoldDB" id="A0A0M0JR29"/>
<comment type="similarity">
    <text evidence="5">Belongs to the archaeal Rpo11/eukaryotic RPB11/RPC19 RNA polymerase subunit family.</text>
</comment>
<evidence type="ECO:0000313" key="7">
    <source>
        <dbReference type="EMBL" id="KOO28713.1"/>
    </source>
</evidence>
<evidence type="ECO:0000256" key="3">
    <source>
        <dbReference type="ARBA" id="ARBA00023163"/>
    </source>
</evidence>
<dbReference type="EMBL" id="JWZX01002524">
    <property type="protein sequence ID" value="KOO28713.1"/>
    <property type="molecule type" value="Genomic_DNA"/>
</dbReference>
<comment type="subcellular location">
    <subcellularLocation>
        <location evidence="1">Nucleus</location>
    </subcellularLocation>
</comment>
<dbReference type="PROSITE" id="PS01154">
    <property type="entry name" value="RNA_POL_L_13KD"/>
    <property type="match status" value="1"/>
</dbReference>
<keyword evidence="3" id="KW-0804">Transcription</keyword>
<evidence type="ECO:0000256" key="2">
    <source>
        <dbReference type="ARBA" id="ARBA00022478"/>
    </source>
</evidence>
<proteinExistence type="inferred from homology"/>
<dbReference type="SUPFAM" id="SSF55257">
    <property type="entry name" value="RBP11-like subunits of RNA polymerase"/>
    <property type="match status" value="1"/>
</dbReference>
<sequence>MNKPDDFDCWRLPDDGSVAKVTIAPETKIPNAATLVIEREDHTLGNILRMQLLEDKEVHFAGYRVPHPLEPAIQIKVQTRSNNPGPIDAVDSALIKLTNELTALSSSFEKSLKAYAQRTGAHRAGASGDMDVE</sequence>
<evidence type="ECO:0000256" key="5">
    <source>
        <dbReference type="ARBA" id="ARBA00025751"/>
    </source>
</evidence>
<dbReference type="PANTHER" id="PTHR13946:SF16">
    <property type="entry name" value="DNA-DIRECTED RNA POLYMERASE II SUBUNIT RPB11"/>
    <property type="match status" value="1"/>
</dbReference>
<dbReference type="InterPro" id="IPR037685">
    <property type="entry name" value="RBP11"/>
</dbReference>
<dbReference type="InterPro" id="IPR036603">
    <property type="entry name" value="RBP11-like"/>
</dbReference>
<dbReference type="GO" id="GO:0005665">
    <property type="term" value="C:RNA polymerase II, core complex"/>
    <property type="evidence" value="ECO:0007669"/>
    <property type="project" value="InterPro"/>
</dbReference>
<dbReference type="InterPro" id="IPR009025">
    <property type="entry name" value="RBP11-like_dimer"/>
</dbReference>
<evidence type="ECO:0000256" key="4">
    <source>
        <dbReference type="ARBA" id="ARBA00023242"/>
    </source>
</evidence>
<dbReference type="GO" id="GO:0003899">
    <property type="term" value="F:DNA-directed RNA polymerase activity"/>
    <property type="evidence" value="ECO:0007669"/>
    <property type="project" value="InterPro"/>
</dbReference>
<dbReference type="InterPro" id="IPR022905">
    <property type="entry name" value="Rpo11-like"/>
</dbReference>
<dbReference type="Gene3D" id="3.30.1360.10">
    <property type="entry name" value="RNA polymerase, RBP11-like subunit"/>
    <property type="match status" value="1"/>
</dbReference>
<accession>A0A0M0JR29</accession>
<dbReference type="OrthoDB" id="10248581at2759"/>
<comment type="caution">
    <text evidence="7">The sequence shown here is derived from an EMBL/GenBank/DDBJ whole genome shotgun (WGS) entry which is preliminary data.</text>
</comment>
<dbReference type="GO" id="GO:0046983">
    <property type="term" value="F:protein dimerization activity"/>
    <property type="evidence" value="ECO:0007669"/>
    <property type="project" value="InterPro"/>
</dbReference>
<dbReference type="Pfam" id="PF13656">
    <property type="entry name" value="RNA_pol_L_2"/>
    <property type="match status" value="1"/>
</dbReference>
<dbReference type="InterPro" id="IPR008193">
    <property type="entry name" value="RNA_pol_Rpb11_13-16kDa_CS"/>
</dbReference>